<dbReference type="EMBL" id="QGKX02001521">
    <property type="protein sequence ID" value="KAF3511459.1"/>
    <property type="molecule type" value="Genomic_DNA"/>
</dbReference>
<dbReference type="Proteomes" id="UP000712600">
    <property type="component" value="Unassembled WGS sequence"/>
</dbReference>
<name>A0A8S9P7J9_BRACR</name>
<sequence length="107" mass="12061">MDAPPSLRAPRVLGINDRADNPPPAYFTFYRLTSLLVSANGGSWSRYLFYVLEDNTSCEEGNLPFLRATWGRLDNPKSDFCKILFDTGMWTGLSEERVEEAIALRAP</sequence>
<organism evidence="1 2">
    <name type="scientific">Brassica cretica</name>
    <name type="common">Mustard</name>
    <dbReference type="NCBI Taxonomy" id="69181"/>
    <lineage>
        <taxon>Eukaryota</taxon>
        <taxon>Viridiplantae</taxon>
        <taxon>Streptophyta</taxon>
        <taxon>Embryophyta</taxon>
        <taxon>Tracheophyta</taxon>
        <taxon>Spermatophyta</taxon>
        <taxon>Magnoliopsida</taxon>
        <taxon>eudicotyledons</taxon>
        <taxon>Gunneridae</taxon>
        <taxon>Pentapetalae</taxon>
        <taxon>rosids</taxon>
        <taxon>malvids</taxon>
        <taxon>Brassicales</taxon>
        <taxon>Brassicaceae</taxon>
        <taxon>Brassiceae</taxon>
        <taxon>Brassica</taxon>
    </lineage>
</organism>
<dbReference type="AlphaFoldDB" id="A0A8S9P7J9"/>
<gene>
    <name evidence="1" type="ORF">F2Q69_00005630</name>
</gene>
<comment type="caution">
    <text evidence="1">The sequence shown here is derived from an EMBL/GenBank/DDBJ whole genome shotgun (WGS) entry which is preliminary data.</text>
</comment>
<proteinExistence type="predicted"/>
<evidence type="ECO:0000313" key="1">
    <source>
        <dbReference type="EMBL" id="KAF3511459.1"/>
    </source>
</evidence>
<reference evidence="1" key="1">
    <citation type="submission" date="2019-12" db="EMBL/GenBank/DDBJ databases">
        <title>Genome sequencing and annotation of Brassica cretica.</title>
        <authorList>
            <person name="Studholme D.J."/>
            <person name="Sarris P."/>
        </authorList>
    </citation>
    <scope>NUCLEOTIDE SEQUENCE</scope>
    <source>
        <strain evidence="1">PFS-109/04</strain>
        <tissue evidence="1">Leaf</tissue>
    </source>
</reference>
<protein>
    <submittedName>
        <fullName evidence="1">Uncharacterized protein</fullName>
    </submittedName>
</protein>
<accession>A0A8S9P7J9</accession>
<evidence type="ECO:0000313" key="2">
    <source>
        <dbReference type="Proteomes" id="UP000712600"/>
    </source>
</evidence>